<evidence type="ECO:0000256" key="2">
    <source>
        <dbReference type="ARBA" id="ARBA00022722"/>
    </source>
</evidence>
<evidence type="ECO:0000256" key="4">
    <source>
        <dbReference type="ARBA" id="ARBA00022763"/>
    </source>
</evidence>
<protein>
    <recommendedName>
        <fullName evidence="13">DNA 3'-5' helicase</fullName>
        <ecNumber evidence="13">5.6.2.4</ecNumber>
    </recommendedName>
</protein>
<dbReference type="Proteomes" id="UP000029579">
    <property type="component" value="Unassembled WGS sequence"/>
</dbReference>
<keyword evidence="11" id="KW-0413">Isomerase</keyword>
<dbReference type="SUPFAM" id="SSF52540">
    <property type="entry name" value="P-loop containing nucleoside triphosphate hydrolases"/>
    <property type="match status" value="1"/>
</dbReference>
<keyword evidence="4" id="KW-0227">DNA damage</keyword>
<keyword evidence="6 15" id="KW-0347">Helicase</keyword>
<evidence type="ECO:0000256" key="15">
    <source>
        <dbReference type="PROSITE-ProRule" id="PRU00560"/>
    </source>
</evidence>
<dbReference type="eggNOG" id="COG1468">
    <property type="taxonomic scope" value="Bacteria"/>
</dbReference>
<dbReference type="GO" id="GO:0004527">
    <property type="term" value="F:exonuclease activity"/>
    <property type="evidence" value="ECO:0007669"/>
    <property type="project" value="UniProtKB-KW"/>
</dbReference>
<dbReference type="Pfam" id="PF13361">
    <property type="entry name" value="UvrD_C"/>
    <property type="match status" value="2"/>
</dbReference>
<evidence type="ECO:0000256" key="3">
    <source>
        <dbReference type="ARBA" id="ARBA00022741"/>
    </source>
</evidence>
<dbReference type="InterPro" id="IPR000212">
    <property type="entry name" value="DNA_helicase_UvrD/REP"/>
</dbReference>
<evidence type="ECO:0000256" key="11">
    <source>
        <dbReference type="ARBA" id="ARBA00023235"/>
    </source>
</evidence>
<keyword evidence="3 15" id="KW-0547">Nucleotide-binding</keyword>
<keyword evidence="2" id="KW-0540">Nuclease</keyword>
<name>A0A095YDH6_9FIRM</name>
<dbReference type="EMBL" id="JRMW01000026">
    <property type="protein sequence ID" value="KGF04642.1"/>
    <property type="molecule type" value="Genomic_DNA"/>
</dbReference>
<evidence type="ECO:0000256" key="9">
    <source>
        <dbReference type="ARBA" id="ARBA00023125"/>
    </source>
</evidence>
<evidence type="ECO:0000256" key="14">
    <source>
        <dbReference type="ARBA" id="ARBA00048988"/>
    </source>
</evidence>
<organism evidence="18 19">
    <name type="scientific">Anaerococcus lactolyticus S7-1-13</name>
    <dbReference type="NCBI Taxonomy" id="1284686"/>
    <lineage>
        <taxon>Bacteria</taxon>
        <taxon>Bacillati</taxon>
        <taxon>Bacillota</taxon>
        <taxon>Tissierellia</taxon>
        <taxon>Tissierellales</taxon>
        <taxon>Peptoniphilaceae</taxon>
        <taxon>Anaerococcus</taxon>
    </lineage>
</organism>
<dbReference type="GO" id="GO:0043138">
    <property type="term" value="F:3'-5' DNA helicase activity"/>
    <property type="evidence" value="ECO:0007669"/>
    <property type="project" value="UniProtKB-EC"/>
</dbReference>
<feature type="domain" description="UvrD-like helicase C-terminal" evidence="17">
    <location>
        <begin position="293"/>
        <end position="558"/>
    </location>
</feature>
<evidence type="ECO:0000259" key="17">
    <source>
        <dbReference type="PROSITE" id="PS51217"/>
    </source>
</evidence>
<dbReference type="OrthoDB" id="9810135at2"/>
<keyword evidence="9" id="KW-0238">DNA-binding</keyword>
<dbReference type="InterPro" id="IPR014017">
    <property type="entry name" value="DNA_helicase_UvrD-like_C"/>
</dbReference>
<dbReference type="InterPro" id="IPR011604">
    <property type="entry name" value="PDDEXK-like_dom_sf"/>
</dbReference>
<dbReference type="PROSITE" id="PS51217">
    <property type="entry name" value="UVRD_HELICASE_CTER"/>
    <property type="match status" value="1"/>
</dbReference>
<evidence type="ECO:0000256" key="6">
    <source>
        <dbReference type="ARBA" id="ARBA00022806"/>
    </source>
</evidence>
<dbReference type="InterPro" id="IPR013986">
    <property type="entry name" value="DExx_box_DNA_helicase_dom_sf"/>
</dbReference>
<dbReference type="InterPro" id="IPR014016">
    <property type="entry name" value="UvrD-like_ATP-bd"/>
</dbReference>
<dbReference type="Gene3D" id="1.10.10.160">
    <property type="match status" value="1"/>
</dbReference>
<dbReference type="PANTHER" id="PTHR11070">
    <property type="entry name" value="UVRD / RECB / PCRA DNA HELICASE FAMILY MEMBER"/>
    <property type="match status" value="1"/>
</dbReference>
<dbReference type="Gene3D" id="3.40.50.300">
    <property type="entry name" value="P-loop containing nucleotide triphosphate hydrolases"/>
    <property type="match status" value="3"/>
</dbReference>
<reference evidence="18 19" key="1">
    <citation type="submission" date="2014-07" db="EMBL/GenBank/DDBJ databases">
        <authorList>
            <person name="McCorrison J."/>
            <person name="Sanka R."/>
            <person name="Torralba M."/>
            <person name="Gillis M."/>
            <person name="Haft D.H."/>
            <person name="Methe B."/>
            <person name="Sutton G."/>
            <person name="Nelson K.E."/>
        </authorList>
    </citation>
    <scope>NUCLEOTIDE SEQUENCE [LARGE SCALE GENOMIC DNA]</scope>
    <source>
        <strain evidence="18 19">S7-1-13</strain>
    </source>
</reference>
<dbReference type="AlphaFoldDB" id="A0A095YDH6"/>
<evidence type="ECO:0000256" key="10">
    <source>
        <dbReference type="ARBA" id="ARBA00023204"/>
    </source>
</evidence>
<dbReference type="CDD" id="cd17932">
    <property type="entry name" value="DEXQc_UvrD"/>
    <property type="match status" value="1"/>
</dbReference>
<dbReference type="GO" id="GO:0003677">
    <property type="term" value="F:DNA binding"/>
    <property type="evidence" value="ECO:0007669"/>
    <property type="project" value="UniProtKB-KW"/>
</dbReference>
<evidence type="ECO:0000256" key="7">
    <source>
        <dbReference type="ARBA" id="ARBA00022839"/>
    </source>
</evidence>
<evidence type="ECO:0000256" key="8">
    <source>
        <dbReference type="ARBA" id="ARBA00022840"/>
    </source>
</evidence>
<dbReference type="RefSeq" id="WP_037326969.1">
    <property type="nucleotide sequence ID" value="NZ_JRMW01000026.1"/>
</dbReference>
<proteinExistence type="inferred from homology"/>
<evidence type="ECO:0000256" key="1">
    <source>
        <dbReference type="ARBA" id="ARBA00009922"/>
    </source>
</evidence>
<dbReference type="eggNOG" id="COG0210">
    <property type="taxonomic scope" value="Bacteria"/>
</dbReference>
<comment type="catalytic activity">
    <reaction evidence="14">
        <text>ATP + H2O = ADP + phosphate + H(+)</text>
        <dbReference type="Rhea" id="RHEA:13065"/>
        <dbReference type="ChEBI" id="CHEBI:15377"/>
        <dbReference type="ChEBI" id="CHEBI:15378"/>
        <dbReference type="ChEBI" id="CHEBI:30616"/>
        <dbReference type="ChEBI" id="CHEBI:43474"/>
        <dbReference type="ChEBI" id="CHEBI:456216"/>
        <dbReference type="EC" id="5.6.2.4"/>
    </reaction>
</comment>
<accession>A0A095YDH6</accession>
<comment type="caution">
    <text evidence="18">The sequence shown here is derived from an EMBL/GenBank/DDBJ whole genome shotgun (WGS) entry which is preliminary data.</text>
</comment>
<gene>
    <name evidence="18" type="ORF">HMPREF1630_03165</name>
</gene>
<evidence type="ECO:0000313" key="18">
    <source>
        <dbReference type="EMBL" id="KGF04642.1"/>
    </source>
</evidence>
<evidence type="ECO:0000256" key="12">
    <source>
        <dbReference type="ARBA" id="ARBA00034617"/>
    </source>
</evidence>
<dbReference type="GO" id="GO:0000725">
    <property type="term" value="P:recombinational repair"/>
    <property type="evidence" value="ECO:0007669"/>
    <property type="project" value="TreeGrafter"/>
</dbReference>
<dbReference type="GO" id="GO:0005524">
    <property type="term" value="F:ATP binding"/>
    <property type="evidence" value="ECO:0007669"/>
    <property type="project" value="UniProtKB-UniRule"/>
</dbReference>
<keyword evidence="8 15" id="KW-0067">ATP-binding</keyword>
<dbReference type="InterPro" id="IPR038726">
    <property type="entry name" value="PDDEXK_AddAB-type"/>
</dbReference>
<keyword evidence="5 15" id="KW-0378">Hydrolase</keyword>
<dbReference type="Gene3D" id="3.90.320.10">
    <property type="match status" value="1"/>
</dbReference>
<keyword evidence="10" id="KW-0234">DNA repair</keyword>
<keyword evidence="7" id="KW-0269">Exonuclease</keyword>
<dbReference type="PROSITE" id="PS51198">
    <property type="entry name" value="UVRD_HELICASE_ATP_BIND"/>
    <property type="match status" value="1"/>
</dbReference>
<comment type="similarity">
    <text evidence="1">Belongs to the helicase family. UvrD subfamily.</text>
</comment>
<comment type="catalytic activity">
    <reaction evidence="12">
        <text>Couples ATP hydrolysis with the unwinding of duplex DNA by translocating in the 3'-5' direction.</text>
        <dbReference type="EC" id="5.6.2.4"/>
    </reaction>
</comment>
<evidence type="ECO:0000256" key="5">
    <source>
        <dbReference type="ARBA" id="ARBA00022801"/>
    </source>
</evidence>
<feature type="binding site" evidence="15">
    <location>
        <begin position="21"/>
        <end position="28"/>
    </location>
    <ligand>
        <name>ATP</name>
        <dbReference type="ChEBI" id="CHEBI:30616"/>
    </ligand>
</feature>
<dbReference type="Pfam" id="PF12705">
    <property type="entry name" value="PDDEXK_1"/>
    <property type="match status" value="1"/>
</dbReference>
<evidence type="ECO:0000256" key="13">
    <source>
        <dbReference type="ARBA" id="ARBA00034808"/>
    </source>
</evidence>
<evidence type="ECO:0000313" key="19">
    <source>
        <dbReference type="Proteomes" id="UP000029579"/>
    </source>
</evidence>
<dbReference type="EC" id="5.6.2.4" evidence="13"/>
<dbReference type="Gene3D" id="1.10.486.10">
    <property type="entry name" value="PCRA, domain 4"/>
    <property type="match status" value="1"/>
</dbReference>
<dbReference type="PANTHER" id="PTHR11070:SF2">
    <property type="entry name" value="ATP-DEPENDENT DNA HELICASE SRS2"/>
    <property type="match status" value="1"/>
</dbReference>
<feature type="domain" description="UvrD-like helicase ATP-binding" evidence="16">
    <location>
        <begin position="1"/>
        <end position="292"/>
    </location>
</feature>
<evidence type="ECO:0000259" key="16">
    <source>
        <dbReference type="PROSITE" id="PS51198"/>
    </source>
</evidence>
<dbReference type="InterPro" id="IPR027417">
    <property type="entry name" value="P-loop_NTPase"/>
</dbReference>
<dbReference type="Pfam" id="PF00580">
    <property type="entry name" value="UvrD-helicase"/>
    <property type="match status" value="1"/>
</dbReference>
<sequence length="853" mass="100194">MINESQRIIIEKARTPAAVIAGPGTGKTYTIVKKVISLIKNEGISPNRILLTTFTKKAASELQTRIISEFKAEGIKTELKDMMIGNFHSLALDFLEKYPSLDRPFLDSKVIDQVLEGYLIEKNLARYKNIEDYEKYITYNHSWAIKGIYEEITNKLMDVDRLLKSENPREVFAGKIFKTHEMLLKENNLINFQMILRDFYLLLKDPVRGEEIRKGIDFVIVDEYQDTNYIQQEIAFNLVRDKEIMVFGDDDQSLYSFRGADPRNLTEFSDNFFKKKGHKAYTYKLDINYRSNQAIIEKSLKWLDNKDYAGENKKTLRAVDKEKNPNTIVRARANELQNLATIIRILKQDINLGQIAFLFPSLNHAYVSKLQAYFEKAGIRVLNKKSSEFFRRDEIRGFIYLIMNLAEIKTFYEDPSTIYGAFAKNKAKYENYLYYLTRDETFKENKEIQNFIASEKENNLPLTSLLYKAMGLEYFRKFLIMDEEDLDGARVLGNISTMINIAKDFDEIFKNENPKDHYKEFINSYLEYLFVSRAIEEYANIDSHKDAVNFMTIHQAKGLEFEVVFISGLYDSPKPAKPGFLEKPDPNDFSYVKDFYRKYYTGFTRAKNLLVLLDNSEDYKLSKFSESFPRTSLLKSLAFERSEEKKEKKVLAYTTDIEVFKTCSLKYRFVRKLNFRSLNTRALSFGTNTHKIAEYYALLPKDKAKLLDFLEKNPEYQEPIENFIKREFKITGVETNYKLDRNFYILQGKVDISLEDGSILDIKTGSYNEDFISAYKGQLMTYRHLILGNHHPLNKMYLYFIEEDRLIEIEVTDFDINEIDKIARMIDRNIGYRRTDDVEACKFCQMKYFCKRN</sequence>